<reference evidence="1 2" key="1">
    <citation type="submission" date="2015-07" db="EMBL/GenBank/DDBJ databases">
        <title>Genome sequence of Leptolinea tardivitalis DSM 16556.</title>
        <authorList>
            <person name="Hemp J."/>
            <person name="Ward L.M."/>
            <person name="Pace L.A."/>
            <person name="Fischer W.W."/>
        </authorList>
    </citation>
    <scope>NUCLEOTIDE SEQUENCE [LARGE SCALE GENOMIC DNA]</scope>
    <source>
        <strain evidence="1 2">YMTK-2</strain>
    </source>
</reference>
<keyword evidence="2" id="KW-1185">Reference proteome</keyword>
<name>A0A0N8GKQ3_9CHLR</name>
<sequence length="549" mass="57463">MLRKKYSIALFSALLMAVLTVQTVLAISPDYLKSGRTYDQERTYIQWNGSVSYVSLYHRDNTSLPASEGGASCGNGCTETVTRIQNGSSVSGNFTFLKTFNVQVAYTGDSSVGKAIIRACGTVIATVDLYTPGSGAPGFNNFPSPAWSVPTSGDCTWSITASGGYVDFRAVTTSYRDSPPPTVDLQINNSQGPLSQTAPGGYTLSWTSTNASSCTASGIWSGTQPVSGSQGYSNITAGTYTYTLTCTNPTGSASDSVTAYVFAPPSVDVKANNLDGPLSLFEPASYTVTWSSANASSCQAEGNLTGSIGLNGSQPFTNMLQGTYNYTVRCFNPVGAQVVDTVQVRINPLPPTVDLRVEGVNGPITRVSPASYTLSWVSQYATTCSVSSSDGGWTGSIILSGNRAFASIPIGAHTYTVTCSNVSGTASDTVTVYVVAPLSGTISVTYARLLLFAPNLGQPAQTLLGAATGGEPPYTISVHVRAPSGVEISLSRSGASWMATPQNSGDINFGTAEQGIWTAWADLTDSAGRTYRTSSAIWEVAWHPVHGQP</sequence>
<dbReference type="STRING" id="229920.ADM99_14360"/>
<accession>A0A0N8GKQ3</accession>
<evidence type="ECO:0000313" key="2">
    <source>
        <dbReference type="Proteomes" id="UP000050430"/>
    </source>
</evidence>
<protein>
    <submittedName>
        <fullName evidence="1">Uncharacterized protein</fullName>
    </submittedName>
</protein>
<proteinExistence type="predicted"/>
<comment type="caution">
    <text evidence="1">The sequence shown here is derived from an EMBL/GenBank/DDBJ whole genome shotgun (WGS) entry which is preliminary data.</text>
</comment>
<evidence type="ECO:0000313" key="1">
    <source>
        <dbReference type="EMBL" id="KPL70338.1"/>
    </source>
</evidence>
<dbReference type="EMBL" id="LGCK01000014">
    <property type="protein sequence ID" value="KPL70338.1"/>
    <property type="molecule type" value="Genomic_DNA"/>
</dbReference>
<dbReference type="RefSeq" id="WP_062422213.1">
    <property type="nucleotide sequence ID" value="NZ_BBYA01000010.1"/>
</dbReference>
<organism evidence="1 2">
    <name type="scientific">Leptolinea tardivitalis</name>
    <dbReference type="NCBI Taxonomy" id="229920"/>
    <lineage>
        <taxon>Bacteria</taxon>
        <taxon>Bacillati</taxon>
        <taxon>Chloroflexota</taxon>
        <taxon>Anaerolineae</taxon>
        <taxon>Anaerolineales</taxon>
        <taxon>Anaerolineaceae</taxon>
        <taxon>Leptolinea</taxon>
    </lineage>
</organism>
<dbReference type="AlphaFoldDB" id="A0A0N8GKQ3"/>
<dbReference type="Proteomes" id="UP000050430">
    <property type="component" value="Unassembled WGS sequence"/>
</dbReference>
<gene>
    <name evidence="1" type="ORF">ADM99_14360</name>
</gene>
<dbReference type="OrthoDB" id="8481600at2"/>